<sequence length="66" mass="7498">MAHLSNRRILFMVLLMMFIIMVVFSERGTSCRPLQDEQGSGEFHGFLLQLLPRGPVKHSGTDPTRP</sequence>
<evidence type="ECO:0000256" key="1">
    <source>
        <dbReference type="SAM" id="SignalP"/>
    </source>
</evidence>
<gene>
    <name evidence="2" type="ORF">VNO78_21995</name>
</gene>
<evidence type="ECO:0000313" key="2">
    <source>
        <dbReference type="EMBL" id="KAK7393439.1"/>
    </source>
</evidence>
<accession>A0AAN9SBZ6</accession>
<reference evidence="2 3" key="1">
    <citation type="submission" date="2024-01" db="EMBL/GenBank/DDBJ databases">
        <title>The genomes of 5 underutilized Papilionoideae crops provide insights into root nodulation and disease resistanc.</title>
        <authorList>
            <person name="Jiang F."/>
        </authorList>
    </citation>
    <scope>NUCLEOTIDE SEQUENCE [LARGE SCALE GENOMIC DNA]</scope>
    <source>
        <strain evidence="2">DUOXIRENSHENG_FW03</strain>
        <tissue evidence="2">Leaves</tissue>
    </source>
</reference>
<dbReference type="EMBL" id="JAYMYS010000005">
    <property type="protein sequence ID" value="KAK7393439.1"/>
    <property type="molecule type" value="Genomic_DNA"/>
</dbReference>
<evidence type="ECO:0000313" key="3">
    <source>
        <dbReference type="Proteomes" id="UP001386955"/>
    </source>
</evidence>
<name>A0AAN9SBZ6_PSOTE</name>
<keyword evidence="3" id="KW-1185">Reference proteome</keyword>
<feature type="chain" id="PRO_5043041444" description="Transmembrane protein" evidence="1">
    <location>
        <begin position="26"/>
        <end position="66"/>
    </location>
</feature>
<evidence type="ECO:0008006" key="4">
    <source>
        <dbReference type="Google" id="ProtNLM"/>
    </source>
</evidence>
<protein>
    <recommendedName>
        <fullName evidence="4">Transmembrane protein</fullName>
    </recommendedName>
</protein>
<keyword evidence="1" id="KW-0732">Signal</keyword>
<proteinExistence type="predicted"/>
<dbReference type="Proteomes" id="UP001386955">
    <property type="component" value="Unassembled WGS sequence"/>
</dbReference>
<dbReference type="AlphaFoldDB" id="A0AAN9SBZ6"/>
<organism evidence="2 3">
    <name type="scientific">Psophocarpus tetragonolobus</name>
    <name type="common">Winged bean</name>
    <name type="synonym">Dolichos tetragonolobus</name>
    <dbReference type="NCBI Taxonomy" id="3891"/>
    <lineage>
        <taxon>Eukaryota</taxon>
        <taxon>Viridiplantae</taxon>
        <taxon>Streptophyta</taxon>
        <taxon>Embryophyta</taxon>
        <taxon>Tracheophyta</taxon>
        <taxon>Spermatophyta</taxon>
        <taxon>Magnoliopsida</taxon>
        <taxon>eudicotyledons</taxon>
        <taxon>Gunneridae</taxon>
        <taxon>Pentapetalae</taxon>
        <taxon>rosids</taxon>
        <taxon>fabids</taxon>
        <taxon>Fabales</taxon>
        <taxon>Fabaceae</taxon>
        <taxon>Papilionoideae</taxon>
        <taxon>50 kb inversion clade</taxon>
        <taxon>NPAAA clade</taxon>
        <taxon>indigoferoid/millettioid clade</taxon>
        <taxon>Phaseoleae</taxon>
        <taxon>Psophocarpus</taxon>
    </lineage>
</organism>
<comment type="caution">
    <text evidence="2">The sequence shown here is derived from an EMBL/GenBank/DDBJ whole genome shotgun (WGS) entry which is preliminary data.</text>
</comment>
<feature type="signal peptide" evidence="1">
    <location>
        <begin position="1"/>
        <end position="25"/>
    </location>
</feature>